<gene>
    <name evidence="1" type="ORF">B296_00051822</name>
</gene>
<organism evidence="1 2">
    <name type="scientific">Ensete ventricosum</name>
    <name type="common">Abyssinian banana</name>
    <name type="synonym">Musa ensete</name>
    <dbReference type="NCBI Taxonomy" id="4639"/>
    <lineage>
        <taxon>Eukaryota</taxon>
        <taxon>Viridiplantae</taxon>
        <taxon>Streptophyta</taxon>
        <taxon>Embryophyta</taxon>
        <taxon>Tracheophyta</taxon>
        <taxon>Spermatophyta</taxon>
        <taxon>Magnoliopsida</taxon>
        <taxon>Liliopsida</taxon>
        <taxon>Zingiberales</taxon>
        <taxon>Musaceae</taxon>
        <taxon>Ensete</taxon>
    </lineage>
</organism>
<dbReference type="Proteomes" id="UP000287651">
    <property type="component" value="Unassembled WGS sequence"/>
</dbReference>
<name>A0A426Y0G2_ENSVE</name>
<accession>A0A426Y0G2</accession>
<evidence type="ECO:0000313" key="1">
    <source>
        <dbReference type="EMBL" id="RRT45204.1"/>
    </source>
</evidence>
<protein>
    <submittedName>
        <fullName evidence="1">Uncharacterized protein</fullName>
    </submittedName>
</protein>
<sequence length="108" mass="12157">MSQFERRVLPSDLFSSVILLLFDSVRGRIPRIPTLPLLLYCLSRHSAAAIVSWRSGCLSGFVVNECCDLLAVLPGLVVSRWDFLNLFFPSSYFYGFKGSDCRFVVDEG</sequence>
<comment type="caution">
    <text evidence="1">The sequence shown here is derived from an EMBL/GenBank/DDBJ whole genome shotgun (WGS) entry which is preliminary data.</text>
</comment>
<dbReference type="AlphaFoldDB" id="A0A426Y0G2"/>
<reference evidence="1 2" key="1">
    <citation type="journal article" date="2014" name="Agronomy (Basel)">
        <title>A Draft Genome Sequence for Ensete ventricosum, the Drought-Tolerant Tree Against Hunger.</title>
        <authorList>
            <person name="Harrison J."/>
            <person name="Moore K.A."/>
            <person name="Paszkiewicz K."/>
            <person name="Jones T."/>
            <person name="Grant M."/>
            <person name="Ambacheew D."/>
            <person name="Muzemil S."/>
            <person name="Studholme D.J."/>
        </authorList>
    </citation>
    <scope>NUCLEOTIDE SEQUENCE [LARGE SCALE GENOMIC DNA]</scope>
</reference>
<evidence type="ECO:0000313" key="2">
    <source>
        <dbReference type="Proteomes" id="UP000287651"/>
    </source>
</evidence>
<dbReference type="EMBL" id="AMZH03015991">
    <property type="protein sequence ID" value="RRT45204.1"/>
    <property type="molecule type" value="Genomic_DNA"/>
</dbReference>
<proteinExistence type="predicted"/>